<evidence type="ECO:0000313" key="5">
    <source>
        <dbReference type="EMBL" id="KAJ5211582.1"/>
    </source>
</evidence>
<dbReference type="InterPro" id="IPR013320">
    <property type="entry name" value="ConA-like_dom_sf"/>
</dbReference>
<dbReference type="EMBL" id="JAPQKR010000008">
    <property type="protein sequence ID" value="KAJ5211582.1"/>
    <property type="molecule type" value="Genomic_DNA"/>
</dbReference>
<name>A0A9W9N1S8_9EURO</name>
<dbReference type="RefSeq" id="XP_058309752.1">
    <property type="nucleotide sequence ID" value="XM_058450290.1"/>
</dbReference>
<sequence length="272" mass="28188">MKFSTSILSSSLLAATAIAAPLTAQRQARNAARQNARAGKTQLPMKPGTNEVMHFKQTTEEQYDSNWAGAVLIGSGYTAVTASIVVPTPQAPSDASPGQQYCAAAWVGIDGDTCSSAILQTGVDFCIQDGSTTYSAWYEWFPDNAYNFNNLEISAGDTIQMTVDASSLTSGTATIENTSTGQSVTHTFNGGEDGSLCETNAEWIVEDFEEGGSLVPFANFGAVTFSGAEAMDGGSTVGTDGATIVDIQSSSGQVLTSSSASGNSVTVQYVGQ</sequence>
<dbReference type="OrthoDB" id="2862635at2759"/>
<dbReference type="CDD" id="cd13426">
    <property type="entry name" value="Peptidase_G1"/>
    <property type="match status" value="1"/>
</dbReference>
<dbReference type="InterPro" id="IPR038656">
    <property type="entry name" value="Peptidase_G1_sf"/>
</dbReference>
<protein>
    <submittedName>
        <fullName evidence="5">Aspergillopepsin-2</fullName>
    </submittedName>
</protein>
<gene>
    <name evidence="5" type="ORF">N7498_003228</name>
</gene>
<evidence type="ECO:0000256" key="1">
    <source>
        <dbReference type="PIRSR" id="PIRSR600250-50"/>
    </source>
</evidence>
<keyword evidence="6" id="KW-1185">Reference proteome</keyword>
<feature type="disulfide bond" evidence="2">
    <location>
        <begin position="102"/>
        <end position="126"/>
    </location>
</feature>
<keyword evidence="2" id="KW-1015">Disulfide bond</keyword>
<dbReference type="Gene3D" id="2.60.120.700">
    <property type="entry name" value="Peptidase G1"/>
    <property type="match status" value="1"/>
</dbReference>
<feature type="chain" id="PRO_5040918403" evidence="4">
    <location>
        <begin position="20"/>
        <end position="272"/>
    </location>
</feature>
<reference evidence="5" key="2">
    <citation type="journal article" date="2023" name="IMA Fungus">
        <title>Comparative genomic study of the Penicillium genus elucidates a diverse pangenome and 15 lateral gene transfer events.</title>
        <authorList>
            <person name="Petersen C."/>
            <person name="Sorensen T."/>
            <person name="Nielsen M.R."/>
            <person name="Sondergaard T.E."/>
            <person name="Sorensen J.L."/>
            <person name="Fitzpatrick D.A."/>
            <person name="Frisvad J.C."/>
            <person name="Nielsen K.L."/>
        </authorList>
    </citation>
    <scope>NUCLEOTIDE SEQUENCE</scope>
    <source>
        <strain evidence="5">IBT 15544</strain>
    </source>
</reference>
<dbReference type="PANTHER" id="PTHR37536:SF3">
    <property type="entry name" value="PUTATIVE (AFU_ORTHOLOGUE AFUA_3G02970)-RELATED"/>
    <property type="match status" value="1"/>
</dbReference>
<dbReference type="GO" id="GO:0070007">
    <property type="term" value="F:glutamic-type endopeptidase activity"/>
    <property type="evidence" value="ECO:0007669"/>
    <property type="project" value="InterPro"/>
</dbReference>
<dbReference type="Pfam" id="PF01828">
    <property type="entry name" value="Peptidase_A4"/>
    <property type="match status" value="1"/>
</dbReference>
<feature type="disulfide bond" evidence="2">
    <location>
        <begin position="114"/>
        <end position="197"/>
    </location>
</feature>
<keyword evidence="4" id="KW-0732">Signal</keyword>
<evidence type="ECO:0000256" key="3">
    <source>
        <dbReference type="SAM" id="MobiDB-lite"/>
    </source>
</evidence>
<dbReference type="Proteomes" id="UP001150904">
    <property type="component" value="Unassembled WGS sequence"/>
</dbReference>
<feature type="signal peptide" evidence="4">
    <location>
        <begin position="1"/>
        <end position="19"/>
    </location>
</feature>
<feature type="compositionally biased region" description="Low complexity" evidence="3">
    <location>
        <begin position="29"/>
        <end position="38"/>
    </location>
</feature>
<evidence type="ECO:0000313" key="6">
    <source>
        <dbReference type="Proteomes" id="UP001150904"/>
    </source>
</evidence>
<comment type="caution">
    <text evidence="5">The sequence shown here is derived from an EMBL/GenBank/DDBJ whole genome shotgun (WGS) entry which is preliminary data.</text>
</comment>
<dbReference type="GeneID" id="83177591"/>
<dbReference type="GO" id="GO:0006508">
    <property type="term" value="P:proteolysis"/>
    <property type="evidence" value="ECO:0007669"/>
    <property type="project" value="InterPro"/>
</dbReference>
<feature type="region of interest" description="Disordered" evidence="3">
    <location>
        <begin position="29"/>
        <end position="48"/>
    </location>
</feature>
<evidence type="ECO:0000256" key="2">
    <source>
        <dbReference type="PIRSR" id="PIRSR600250-51"/>
    </source>
</evidence>
<accession>A0A9W9N1S8</accession>
<dbReference type="PRINTS" id="PR00977">
    <property type="entry name" value="SCYTLDPTASE"/>
</dbReference>
<dbReference type="PANTHER" id="PTHR37536">
    <property type="entry name" value="PUTATIVE (AFU_ORTHOLOGUE AFUA_3G02970)-RELATED"/>
    <property type="match status" value="1"/>
</dbReference>
<reference evidence="5" key="1">
    <citation type="submission" date="2022-12" db="EMBL/GenBank/DDBJ databases">
        <authorList>
            <person name="Petersen C."/>
        </authorList>
    </citation>
    <scope>NUCLEOTIDE SEQUENCE</scope>
    <source>
        <strain evidence="5">IBT 15544</strain>
    </source>
</reference>
<dbReference type="InterPro" id="IPR000250">
    <property type="entry name" value="Peptidase_G1"/>
</dbReference>
<evidence type="ECO:0000256" key="4">
    <source>
        <dbReference type="SAM" id="SignalP"/>
    </source>
</evidence>
<proteinExistence type="predicted"/>
<organism evidence="5 6">
    <name type="scientific">Penicillium cinerascens</name>
    <dbReference type="NCBI Taxonomy" id="70096"/>
    <lineage>
        <taxon>Eukaryota</taxon>
        <taxon>Fungi</taxon>
        <taxon>Dikarya</taxon>
        <taxon>Ascomycota</taxon>
        <taxon>Pezizomycotina</taxon>
        <taxon>Eurotiomycetes</taxon>
        <taxon>Eurotiomycetidae</taxon>
        <taxon>Eurotiales</taxon>
        <taxon>Aspergillaceae</taxon>
        <taxon>Penicillium</taxon>
    </lineage>
</organism>
<dbReference type="SUPFAM" id="SSF49899">
    <property type="entry name" value="Concanavalin A-like lectins/glucanases"/>
    <property type="match status" value="1"/>
</dbReference>
<feature type="active site" description="Proton acceptor" evidence="1">
    <location>
        <position position="206"/>
    </location>
</feature>
<dbReference type="AlphaFoldDB" id="A0A9W9N1S8"/>